<name>A0A395N306_9HYPO</name>
<dbReference type="AlphaFoldDB" id="A0A395N306"/>
<dbReference type="InterPro" id="IPR003817">
    <property type="entry name" value="PS_Dcarbxylase"/>
</dbReference>
<evidence type="ECO:0000256" key="2">
    <source>
        <dbReference type="ARBA" id="ARBA00023239"/>
    </source>
</evidence>
<proteinExistence type="predicted"/>
<keyword evidence="2" id="KW-0456">Lyase</keyword>
<evidence type="ECO:0000256" key="1">
    <source>
        <dbReference type="ARBA" id="ARBA00022793"/>
    </source>
</evidence>
<accession>A0A395N306</accession>
<dbReference type="GO" id="GO:0005739">
    <property type="term" value="C:mitochondrion"/>
    <property type="evidence" value="ECO:0007669"/>
    <property type="project" value="TreeGrafter"/>
</dbReference>
<keyword evidence="1" id="KW-0210">Decarboxylase</keyword>
<dbReference type="GO" id="GO:0006646">
    <property type="term" value="P:phosphatidylethanolamine biosynthetic process"/>
    <property type="evidence" value="ECO:0007669"/>
    <property type="project" value="TreeGrafter"/>
</dbReference>
<reference evidence="4 5" key="1">
    <citation type="journal article" date="2018" name="PLoS Pathog.">
        <title>Evolution of structural diversity of trichothecenes, a family of toxins produced by plant pathogenic and entomopathogenic fungi.</title>
        <authorList>
            <person name="Proctor R.H."/>
            <person name="McCormick S.P."/>
            <person name="Kim H.S."/>
            <person name="Cardoza R.E."/>
            <person name="Stanley A.M."/>
            <person name="Lindo L."/>
            <person name="Kelly A."/>
            <person name="Brown D.W."/>
            <person name="Lee T."/>
            <person name="Vaughan M.M."/>
            <person name="Alexander N.J."/>
            <person name="Busman M."/>
            <person name="Gutierrez S."/>
        </authorList>
    </citation>
    <scope>NUCLEOTIDE SEQUENCE [LARGE SCALE GENOMIC DNA]</scope>
    <source>
        <strain evidence="4 5">NRRL 13405</strain>
    </source>
</reference>
<dbReference type="PANTHER" id="PTHR10067">
    <property type="entry name" value="PHOSPHATIDYLSERINE DECARBOXYLASE"/>
    <property type="match status" value="1"/>
</dbReference>
<feature type="domain" description="L-tryptophan decarboxylase PsiD-like" evidence="3">
    <location>
        <begin position="43"/>
        <end position="180"/>
    </location>
</feature>
<dbReference type="Proteomes" id="UP000265631">
    <property type="component" value="Unassembled WGS sequence"/>
</dbReference>
<dbReference type="GO" id="GO:0004609">
    <property type="term" value="F:phosphatidylserine decarboxylase activity"/>
    <property type="evidence" value="ECO:0007669"/>
    <property type="project" value="InterPro"/>
</dbReference>
<protein>
    <recommendedName>
        <fullName evidence="3">L-tryptophan decarboxylase PsiD-like domain-containing protein</fullName>
    </recommendedName>
</protein>
<comment type="caution">
    <text evidence="4">The sequence shown here is derived from an EMBL/GenBank/DDBJ whole genome shotgun (WGS) entry which is preliminary data.</text>
</comment>
<gene>
    <name evidence="4" type="ORF">FIE12Z_1300</name>
</gene>
<sequence>MSCISFTETQTPGLWLPRSINIIFKWISQKVQQTAAQDLPMNPNVQAFSDFVNADEKLSNLAEQMFTEVPVGYHDGTDPIGNPQIRDFATFITVLNRIIVTGPEFFDVNDSDAMGMIGFPINAVLNWPMGTKSGLTFWYLPEVNRKFQPILQDYESFLASPASKAVLKAPNGWLGRRAQALLANSAIVDGPERGFTDIYDCPNPNDPLYLGFQSWDQFFTRKFKPDIRPVVEPTNTSILNNSCESAPLQYKQDIKASDVFMLKDQPYSLENMFNFDQFYVEKFTGGSIYQAFLSALSYHRWSSPVNGKVVDIVNVPGTYYSQSPSQGFPNPDPCATLDSQPYLSSVATRGIMYIQVEGPIGLMAIVYIGMAEVSSCEFTVAKGQTISKGDELGMFHFGGSSYCMVFRPGVRLLFNEPPGTPQEDGTWNWSTKDNLALNSALASVESPVVDTKQI</sequence>
<dbReference type="Pfam" id="PF02666">
    <property type="entry name" value="PS_Dcarbxylase"/>
    <property type="match status" value="1"/>
</dbReference>
<dbReference type="STRING" id="2594813.A0A395N306"/>
<evidence type="ECO:0000313" key="4">
    <source>
        <dbReference type="EMBL" id="RFN54512.1"/>
    </source>
</evidence>
<keyword evidence="5" id="KW-1185">Reference proteome</keyword>
<dbReference type="EMBL" id="PXXK01000027">
    <property type="protein sequence ID" value="RFN54512.1"/>
    <property type="molecule type" value="Genomic_DNA"/>
</dbReference>
<organism evidence="4 5">
    <name type="scientific">Fusarium flagelliforme</name>
    <dbReference type="NCBI Taxonomy" id="2675880"/>
    <lineage>
        <taxon>Eukaryota</taxon>
        <taxon>Fungi</taxon>
        <taxon>Dikarya</taxon>
        <taxon>Ascomycota</taxon>
        <taxon>Pezizomycotina</taxon>
        <taxon>Sordariomycetes</taxon>
        <taxon>Hypocreomycetidae</taxon>
        <taxon>Hypocreales</taxon>
        <taxon>Nectriaceae</taxon>
        <taxon>Fusarium</taxon>
        <taxon>Fusarium incarnatum-equiseti species complex</taxon>
    </lineage>
</organism>
<dbReference type="Pfam" id="PF12588">
    <property type="entry name" value="PSDC"/>
    <property type="match status" value="1"/>
</dbReference>
<dbReference type="PANTHER" id="PTHR10067:SF9">
    <property type="entry name" value="PHOSPHATIDYLSERINE DECARBOXYLASE FAMILY PROTEIN (AFU_ORTHOLOGUE AFUA_7G01730)"/>
    <property type="match status" value="1"/>
</dbReference>
<evidence type="ECO:0000259" key="3">
    <source>
        <dbReference type="Pfam" id="PF12588"/>
    </source>
</evidence>
<evidence type="ECO:0000313" key="5">
    <source>
        <dbReference type="Proteomes" id="UP000265631"/>
    </source>
</evidence>
<dbReference type="InterPro" id="IPR022237">
    <property type="entry name" value="PsiD-like"/>
</dbReference>